<accession>A0A949TNB5</accession>
<sequence length="137" mass="15677">MASSQSFNSKKEMINFISDYLIAHKNTIIILNRDLQKDVIKSLLIKEDFDKFKDVSSAKQDVLLIIKTGNKKDRTLGLKVCDAHNQNTKNFKMIDIENVLVVDGLITEAEEKTINYYEEMTKLKLEDMCLLEASACL</sequence>
<name>A0A949TNB5_9CLOT</name>
<reference evidence="1" key="1">
    <citation type="submission" date="2020-12" db="EMBL/GenBank/DDBJ databases">
        <title>Clostridium thailandense sp. nov., a novel acetogenic bacterium isolated from peat land soil in Thailand.</title>
        <authorList>
            <person name="Chaikitkaew S."/>
            <person name="Birkeland N.K."/>
        </authorList>
    </citation>
    <scope>NUCLEOTIDE SEQUENCE</scope>
    <source>
        <strain evidence="1">PL3</strain>
    </source>
</reference>
<evidence type="ECO:0000313" key="2">
    <source>
        <dbReference type="Proteomes" id="UP000694308"/>
    </source>
</evidence>
<protein>
    <submittedName>
        <fullName evidence="1">Uncharacterized protein</fullName>
    </submittedName>
</protein>
<keyword evidence="2" id="KW-1185">Reference proteome</keyword>
<comment type="caution">
    <text evidence="1">The sequence shown here is derived from an EMBL/GenBank/DDBJ whole genome shotgun (WGS) entry which is preliminary data.</text>
</comment>
<organism evidence="1 2">
    <name type="scientific">Clostridium thailandense</name>
    <dbReference type="NCBI Taxonomy" id="2794346"/>
    <lineage>
        <taxon>Bacteria</taxon>
        <taxon>Bacillati</taxon>
        <taxon>Bacillota</taxon>
        <taxon>Clostridia</taxon>
        <taxon>Eubacteriales</taxon>
        <taxon>Clostridiaceae</taxon>
        <taxon>Clostridium</taxon>
    </lineage>
</organism>
<proteinExistence type="predicted"/>
<dbReference type="EMBL" id="JAEEGC010000149">
    <property type="protein sequence ID" value="MBV7276024.1"/>
    <property type="molecule type" value="Genomic_DNA"/>
</dbReference>
<dbReference type="AlphaFoldDB" id="A0A949TNB5"/>
<dbReference type="RefSeq" id="WP_218323070.1">
    <property type="nucleotide sequence ID" value="NZ_JAEEGC010000149.1"/>
</dbReference>
<evidence type="ECO:0000313" key="1">
    <source>
        <dbReference type="EMBL" id="MBV7276024.1"/>
    </source>
</evidence>
<gene>
    <name evidence="1" type="ORF">I6U48_24330</name>
</gene>
<dbReference type="Proteomes" id="UP000694308">
    <property type="component" value="Unassembled WGS sequence"/>
</dbReference>